<proteinExistence type="predicted"/>
<comment type="caution">
    <text evidence="1">The sequence shown here is derived from an EMBL/GenBank/DDBJ whole genome shotgun (WGS) entry which is preliminary data.</text>
</comment>
<evidence type="ECO:0000313" key="2">
    <source>
        <dbReference type="Proteomes" id="UP000638648"/>
    </source>
</evidence>
<dbReference type="RefSeq" id="WP_192754202.1">
    <property type="nucleotide sequence ID" value="NZ_BAABJL010000225.1"/>
</dbReference>
<organism evidence="1 2">
    <name type="scientific">Actinopolymorpha pittospori</name>
    <dbReference type="NCBI Taxonomy" id="648752"/>
    <lineage>
        <taxon>Bacteria</taxon>
        <taxon>Bacillati</taxon>
        <taxon>Actinomycetota</taxon>
        <taxon>Actinomycetes</taxon>
        <taxon>Propionibacteriales</taxon>
        <taxon>Actinopolymorphaceae</taxon>
        <taxon>Actinopolymorpha</taxon>
    </lineage>
</organism>
<reference evidence="1" key="1">
    <citation type="submission" date="2020-10" db="EMBL/GenBank/DDBJ databases">
        <title>Sequencing the genomes of 1000 actinobacteria strains.</title>
        <authorList>
            <person name="Klenk H.-P."/>
        </authorList>
    </citation>
    <scope>NUCLEOTIDE SEQUENCE</scope>
    <source>
        <strain evidence="1">DSM 45354</strain>
    </source>
</reference>
<keyword evidence="2" id="KW-1185">Reference proteome</keyword>
<protein>
    <recommendedName>
        <fullName evidence="3">Peptidase MA superfamily protein</fullName>
    </recommendedName>
</protein>
<evidence type="ECO:0000313" key="1">
    <source>
        <dbReference type="EMBL" id="MBE1610905.1"/>
    </source>
</evidence>
<accession>A0A927RG76</accession>
<dbReference type="Proteomes" id="UP000638648">
    <property type="component" value="Unassembled WGS sequence"/>
</dbReference>
<sequence length="468" mass="49948">MIGDPPQRVRRHAATRRRAVVRILAVLACGGLALSGAVALTIPALGPAQVPSAANMRSAGVAGLDRSAGAADGAPMISGPTADLAAERVTLAGKVLGRQAAAVRAGDRASYLATIDPASPDFAAVAARTYDNLARMQVVQVRFGTPSLDDGALTADRRSALGPTAWAADVEMTFRLRQGDTQLWKTSLRMAFVQRGGRTYVAGDRENQAATDPMPLWLIDKVDVVRGKHSLVVGVGSRTRLERYALTTDRSVPRVTSVWGRNWDQYVVVLVPATQGQMERLIGADSDSQAAVAAVTTSVGRSDPNLASHIVINPRTFDQIGSLGRLVVLTHEATHVAANATMSSMPVWLSEGFADYVGFRGSGLASSVIAEEFLQQVRQGGAPDALPGGPQFDPQAKALDEAYESAWTACSYVAARWSQAKLVEFYVAMDRAASAADQADVYRRVLRTTEQDFVQGWREYVEARSKDG</sequence>
<evidence type="ECO:0008006" key="3">
    <source>
        <dbReference type="Google" id="ProtNLM"/>
    </source>
</evidence>
<gene>
    <name evidence="1" type="ORF">HEB94_007753</name>
</gene>
<dbReference type="AlphaFoldDB" id="A0A927RG76"/>
<name>A0A927RG76_9ACTN</name>
<dbReference type="EMBL" id="JADBEM010000001">
    <property type="protein sequence ID" value="MBE1610905.1"/>
    <property type="molecule type" value="Genomic_DNA"/>
</dbReference>